<evidence type="ECO:0000313" key="6">
    <source>
        <dbReference type="Proteomes" id="UP000317557"/>
    </source>
</evidence>
<evidence type="ECO:0000256" key="1">
    <source>
        <dbReference type="PROSITE-ProRule" id="PRU00169"/>
    </source>
</evidence>
<feature type="modified residue" description="4-aspartylphosphate" evidence="1">
    <location>
        <position position="57"/>
    </location>
</feature>
<dbReference type="Gene3D" id="2.40.50.1020">
    <property type="entry name" value="LytTr DNA-binding domain"/>
    <property type="match status" value="1"/>
</dbReference>
<dbReference type="PROSITE" id="PS50110">
    <property type="entry name" value="RESPONSE_REGULATORY"/>
    <property type="match status" value="1"/>
</dbReference>
<dbReference type="SUPFAM" id="SSF52172">
    <property type="entry name" value="CheY-like"/>
    <property type="match status" value="1"/>
</dbReference>
<evidence type="ECO:0000313" key="5">
    <source>
        <dbReference type="EMBL" id="SMO51070.1"/>
    </source>
</evidence>
<dbReference type="SMART" id="SM00850">
    <property type="entry name" value="LytTR"/>
    <property type="match status" value="1"/>
</dbReference>
<dbReference type="SMART" id="SM00448">
    <property type="entry name" value="REC"/>
    <property type="match status" value="1"/>
</dbReference>
<accession>A0A521BX86</accession>
<dbReference type="InterPro" id="IPR046947">
    <property type="entry name" value="LytR-like"/>
</dbReference>
<keyword evidence="1" id="KW-0597">Phosphoprotein</keyword>
<dbReference type="InterPro" id="IPR007492">
    <property type="entry name" value="LytTR_DNA-bd_dom"/>
</dbReference>
<name>A0A521BX86_9BACT</name>
<dbReference type="InterPro" id="IPR011006">
    <property type="entry name" value="CheY-like_superfamily"/>
</dbReference>
<dbReference type="RefSeq" id="WP_142453551.1">
    <property type="nucleotide sequence ID" value="NZ_FXTP01000003.1"/>
</dbReference>
<evidence type="ECO:0000259" key="3">
    <source>
        <dbReference type="PROSITE" id="PS50110"/>
    </source>
</evidence>
<dbReference type="AlphaFoldDB" id="A0A521BX86"/>
<gene>
    <name evidence="5" type="ORF">SAMN06265219_103126</name>
</gene>
<dbReference type="OrthoDB" id="1490554at2"/>
<proteinExistence type="predicted"/>
<organism evidence="5 6">
    <name type="scientific">Gracilimonas mengyeensis</name>
    <dbReference type="NCBI Taxonomy" id="1302730"/>
    <lineage>
        <taxon>Bacteria</taxon>
        <taxon>Pseudomonadati</taxon>
        <taxon>Balneolota</taxon>
        <taxon>Balneolia</taxon>
        <taxon>Balneolales</taxon>
        <taxon>Balneolaceae</taxon>
        <taxon>Gracilimonas</taxon>
    </lineage>
</organism>
<protein>
    <submittedName>
        <fullName evidence="5">Two component transcriptional regulator, LytTR family</fullName>
    </submittedName>
</protein>
<dbReference type="Pfam" id="PF04397">
    <property type="entry name" value="LytTR"/>
    <property type="match status" value="1"/>
</dbReference>
<dbReference type="PANTHER" id="PTHR37299">
    <property type="entry name" value="TRANSCRIPTIONAL REGULATOR-RELATED"/>
    <property type="match status" value="1"/>
</dbReference>
<dbReference type="Pfam" id="PF00072">
    <property type="entry name" value="Response_reg"/>
    <property type="match status" value="1"/>
</dbReference>
<reference evidence="5 6" key="1">
    <citation type="submission" date="2017-05" db="EMBL/GenBank/DDBJ databases">
        <authorList>
            <person name="Varghese N."/>
            <person name="Submissions S."/>
        </authorList>
    </citation>
    <scope>NUCLEOTIDE SEQUENCE [LARGE SCALE GENOMIC DNA]</scope>
    <source>
        <strain evidence="5 6">DSM 21985</strain>
    </source>
</reference>
<dbReference type="GO" id="GO:0000156">
    <property type="term" value="F:phosphorelay response regulator activity"/>
    <property type="evidence" value="ECO:0007669"/>
    <property type="project" value="InterPro"/>
</dbReference>
<dbReference type="EMBL" id="FXTP01000003">
    <property type="protein sequence ID" value="SMO51070.1"/>
    <property type="molecule type" value="Genomic_DNA"/>
</dbReference>
<evidence type="ECO:0000256" key="2">
    <source>
        <dbReference type="SAM" id="MobiDB-lite"/>
    </source>
</evidence>
<dbReference type="InterPro" id="IPR001789">
    <property type="entry name" value="Sig_transdc_resp-reg_receiver"/>
</dbReference>
<dbReference type="Proteomes" id="UP000317557">
    <property type="component" value="Unassembled WGS sequence"/>
</dbReference>
<sequence>MEPSLKCAIVDDEYLAREYIKDYIHKLSFVELKGDFNSPLKVMDLLKKGEVDLLFLDIEMPDLSGLDFLKTLDQQPYIVITTAYSDYALEGYELNISDYLLKPFSFSRFLKAVNKVSEAVEKDRKLSSHTARRAASNDADSPRESAPPDIYDDYLIVRADRKYYKINYEDLIYIEGQKAYVTFHTENKKITALFSLKELEEQLPSDRFVRIHKSYIISVRKLSSLEGNMVEIADQYLPIGRTYRYKIEELFGL</sequence>
<dbReference type="Gene3D" id="3.40.50.2300">
    <property type="match status" value="1"/>
</dbReference>
<feature type="domain" description="Response regulatory" evidence="3">
    <location>
        <begin position="6"/>
        <end position="117"/>
    </location>
</feature>
<dbReference type="GO" id="GO:0003677">
    <property type="term" value="F:DNA binding"/>
    <property type="evidence" value="ECO:0007669"/>
    <property type="project" value="InterPro"/>
</dbReference>
<dbReference type="PANTHER" id="PTHR37299:SF1">
    <property type="entry name" value="STAGE 0 SPORULATION PROTEIN A HOMOLOG"/>
    <property type="match status" value="1"/>
</dbReference>
<feature type="region of interest" description="Disordered" evidence="2">
    <location>
        <begin position="127"/>
        <end position="146"/>
    </location>
</feature>
<dbReference type="PROSITE" id="PS50930">
    <property type="entry name" value="HTH_LYTTR"/>
    <property type="match status" value="1"/>
</dbReference>
<evidence type="ECO:0000259" key="4">
    <source>
        <dbReference type="PROSITE" id="PS50930"/>
    </source>
</evidence>
<feature type="domain" description="HTH LytTR-type" evidence="4">
    <location>
        <begin position="155"/>
        <end position="253"/>
    </location>
</feature>
<keyword evidence="6" id="KW-1185">Reference proteome</keyword>